<dbReference type="Gene3D" id="3.40.50.1820">
    <property type="entry name" value="alpha/beta hydrolase"/>
    <property type="match status" value="2"/>
</dbReference>
<dbReference type="AlphaFoldDB" id="A0A835T9R9"/>
<dbReference type="InterPro" id="IPR050266">
    <property type="entry name" value="AB_hydrolase_sf"/>
</dbReference>
<dbReference type="SUPFAM" id="SSF53474">
    <property type="entry name" value="alpha/beta-Hydrolases"/>
    <property type="match status" value="1"/>
</dbReference>
<evidence type="ECO:0000259" key="2">
    <source>
        <dbReference type="Pfam" id="PF00561"/>
    </source>
</evidence>
<proteinExistence type="predicted"/>
<comment type="caution">
    <text evidence="3">The sequence shown here is derived from an EMBL/GenBank/DDBJ whole genome shotgun (WGS) entry which is preliminary data.</text>
</comment>
<dbReference type="InterPro" id="IPR000073">
    <property type="entry name" value="AB_hydrolase_1"/>
</dbReference>
<accession>A0A835T9R9</accession>
<gene>
    <name evidence="3" type="ORF">HXX76_007862</name>
</gene>
<protein>
    <recommendedName>
        <fullName evidence="2">AB hydrolase-1 domain-containing protein</fullName>
    </recommendedName>
</protein>
<dbReference type="GO" id="GO:0016020">
    <property type="term" value="C:membrane"/>
    <property type="evidence" value="ECO:0007669"/>
    <property type="project" value="TreeGrafter"/>
</dbReference>
<dbReference type="OrthoDB" id="543755at2759"/>
<dbReference type="PANTHER" id="PTHR43798:SF33">
    <property type="entry name" value="HYDROLASE, PUTATIVE (AFU_ORTHOLOGUE AFUA_2G14860)-RELATED"/>
    <property type="match status" value="1"/>
</dbReference>
<feature type="compositionally biased region" description="Low complexity" evidence="1">
    <location>
        <begin position="223"/>
        <end position="234"/>
    </location>
</feature>
<dbReference type="EMBL" id="JAEHOC010000017">
    <property type="protein sequence ID" value="KAG2434135.1"/>
    <property type="molecule type" value="Genomic_DNA"/>
</dbReference>
<feature type="region of interest" description="Disordered" evidence="1">
    <location>
        <begin position="166"/>
        <end position="234"/>
    </location>
</feature>
<reference evidence="3" key="1">
    <citation type="journal article" date="2020" name="bioRxiv">
        <title>Comparative genomics of Chlamydomonas.</title>
        <authorList>
            <person name="Craig R.J."/>
            <person name="Hasan A.R."/>
            <person name="Ness R.W."/>
            <person name="Keightley P.D."/>
        </authorList>
    </citation>
    <scope>NUCLEOTIDE SEQUENCE</scope>
    <source>
        <strain evidence="3">SAG 7.73</strain>
    </source>
</reference>
<keyword evidence="4" id="KW-1185">Reference proteome</keyword>
<sequence length="397" mass="39929">MQRVGLSPGSRHEAAFLHPHAEKHGLRVLAINRPGVGRSSLPSAPAKYDFPTVVEAVRQLLDSAGLRRVVFMGTSGGGPYAAACAALLPERTAAVCLVASMTHTRNAPGLLRGMALSNRLGYLAINHAPRLCGGVMAAGTQLLQAAGALGLGPVAAAAAAAARQQAAREEGADRTEHARVQPGAGVMEGVGSSGGGAGVADRLQAGEQDGGRGGGRERGGGDAMASAAPPAGTPTAAVAAGNGGAVRRAAAGSALSEAATAAMLIAAGFSRADRLAVARAMRQQPELVALMAGSGTEALAQGLEGLWADMRLTSEPWGLPLERITAPTFVWQGTADLNVTPAMARHLAAAIPGAAGPGRLRLVPGAGHISLGLDHGAELVEQLAAALREQERQEAEL</sequence>
<feature type="compositionally biased region" description="Basic and acidic residues" evidence="1">
    <location>
        <begin position="166"/>
        <end position="179"/>
    </location>
</feature>
<name>A0A835T9R9_CHLIN</name>
<dbReference type="PANTHER" id="PTHR43798">
    <property type="entry name" value="MONOACYLGLYCEROL LIPASE"/>
    <property type="match status" value="1"/>
</dbReference>
<evidence type="ECO:0000313" key="3">
    <source>
        <dbReference type="EMBL" id="KAG2434135.1"/>
    </source>
</evidence>
<feature type="compositionally biased region" description="Gly residues" evidence="1">
    <location>
        <begin position="186"/>
        <end position="198"/>
    </location>
</feature>
<evidence type="ECO:0000313" key="4">
    <source>
        <dbReference type="Proteomes" id="UP000650467"/>
    </source>
</evidence>
<feature type="domain" description="AB hydrolase-1" evidence="2">
    <location>
        <begin position="8"/>
        <end position="108"/>
    </location>
</feature>
<dbReference type="InterPro" id="IPR029058">
    <property type="entry name" value="AB_hydrolase_fold"/>
</dbReference>
<evidence type="ECO:0000256" key="1">
    <source>
        <dbReference type="SAM" id="MobiDB-lite"/>
    </source>
</evidence>
<dbReference type="Pfam" id="PF00561">
    <property type="entry name" value="Abhydrolase_1"/>
    <property type="match status" value="1"/>
</dbReference>
<organism evidence="3 4">
    <name type="scientific">Chlamydomonas incerta</name>
    <dbReference type="NCBI Taxonomy" id="51695"/>
    <lineage>
        <taxon>Eukaryota</taxon>
        <taxon>Viridiplantae</taxon>
        <taxon>Chlorophyta</taxon>
        <taxon>core chlorophytes</taxon>
        <taxon>Chlorophyceae</taxon>
        <taxon>CS clade</taxon>
        <taxon>Chlamydomonadales</taxon>
        <taxon>Chlamydomonadaceae</taxon>
        <taxon>Chlamydomonas</taxon>
    </lineage>
</organism>
<dbReference type="Proteomes" id="UP000650467">
    <property type="component" value="Unassembled WGS sequence"/>
</dbReference>